<dbReference type="InterPro" id="IPR038726">
    <property type="entry name" value="PDDEXK_AddAB-type"/>
</dbReference>
<reference evidence="2" key="1">
    <citation type="submission" date="2020-05" db="EMBL/GenBank/DDBJ databases">
        <title>Isolation and characterization of the novel bacteriophage AXL3 against Stenotrophomonas maltophilia.</title>
        <authorList>
            <person name="McCutcheon J.G."/>
            <person name="Lin A."/>
            <person name="Dennis J."/>
        </authorList>
    </citation>
    <scope>NUCLEOTIDE SEQUENCE [LARGE SCALE GENOMIC DNA]</scope>
</reference>
<accession>A0A7D5BHA2</accession>
<keyword evidence="2" id="KW-0269">Exonuclease</keyword>
<evidence type="ECO:0000313" key="3">
    <source>
        <dbReference type="Proteomes" id="UP000509379"/>
    </source>
</evidence>
<evidence type="ECO:0000313" key="2">
    <source>
        <dbReference type="EMBL" id="QKW95579.1"/>
    </source>
</evidence>
<dbReference type="Pfam" id="PF12705">
    <property type="entry name" value="PDDEXK_1"/>
    <property type="match status" value="1"/>
</dbReference>
<gene>
    <name evidence="2" type="ORF">AXL3_40</name>
</gene>
<dbReference type="Proteomes" id="UP000509379">
    <property type="component" value="Segment"/>
</dbReference>
<dbReference type="InterPro" id="IPR011604">
    <property type="entry name" value="PDDEXK-like_dom_sf"/>
</dbReference>
<dbReference type="EMBL" id="MT536174">
    <property type="protein sequence ID" value="QKW95579.1"/>
    <property type="molecule type" value="Genomic_DNA"/>
</dbReference>
<proteinExistence type="predicted"/>
<name>A0A7D5BHA2_9CAUD</name>
<feature type="domain" description="PD-(D/E)XK endonuclease-like" evidence="1">
    <location>
        <begin position="33"/>
        <end position="271"/>
    </location>
</feature>
<keyword evidence="3" id="KW-1185">Reference proteome</keyword>
<dbReference type="GO" id="GO:0004527">
    <property type="term" value="F:exonuclease activity"/>
    <property type="evidence" value="ECO:0007669"/>
    <property type="project" value="UniProtKB-KW"/>
</dbReference>
<keyword evidence="2" id="KW-0540">Nuclease</keyword>
<sequence>MATRKPNGVSFASLAGKKPAAKKAAGPRQIKYWSFSLYNTHKQCPLKAKFNAIDKIKEPGNDAMQRGNDVHKLCEDYIKGLITLAILKKSAKTVKSKPWDPTDVIPELDRLRKVYANRKKLQAKAMQPAVEDTWAFTNTWDETVWNDWVGCWVRIKLDVGEFFEEKGRIIYVPTDWKTGRFYEDKNEEYVEQLELYALAAMLIHPHIDEVRPRLVYVDQSIVYPDPEEPLSFTRADVEPLKKLWAKRTRPMLNDKTFPPRPGQYCRYCFYRKGNAANGGGQCKY</sequence>
<evidence type="ECO:0000259" key="1">
    <source>
        <dbReference type="Pfam" id="PF12705"/>
    </source>
</evidence>
<protein>
    <submittedName>
        <fullName evidence="2">RecB family exonuclease</fullName>
    </submittedName>
</protein>
<dbReference type="Gene3D" id="3.90.320.10">
    <property type="match status" value="1"/>
</dbReference>
<keyword evidence="2" id="KW-0378">Hydrolase</keyword>
<organism evidence="2 3">
    <name type="scientific">Stenotrophomonas phage vB_SmaS-AXL_3</name>
    <dbReference type="NCBI Taxonomy" id="2740427"/>
    <lineage>
        <taxon>Viruses</taxon>
        <taxon>Duplodnaviria</taxon>
        <taxon>Heunggongvirae</taxon>
        <taxon>Uroviricota</taxon>
        <taxon>Caudoviricetes</taxon>
        <taxon>Axeltriavirus</taxon>
        <taxon>Axeltriavirus AXL3</taxon>
    </lineage>
</organism>